<proteinExistence type="predicted"/>
<accession>A0ABV5XEI9</accession>
<name>A0ABV5XEI9_9NOCA</name>
<organism evidence="1 2">
    <name type="scientific">Rhodococcus baikonurensis</name>
    <dbReference type="NCBI Taxonomy" id="172041"/>
    <lineage>
        <taxon>Bacteria</taxon>
        <taxon>Bacillati</taxon>
        <taxon>Actinomycetota</taxon>
        <taxon>Actinomycetes</taxon>
        <taxon>Mycobacteriales</taxon>
        <taxon>Nocardiaceae</taxon>
        <taxon>Rhodococcus</taxon>
        <taxon>Rhodococcus erythropolis group</taxon>
    </lineage>
</organism>
<protein>
    <submittedName>
        <fullName evidence="1">DUF4411 family protein</fullName>
    </submittedName>
</protein>
<evidence type="ECO:0000313" key="1">
    <source>
        <dbReference type="EMBL" id="MFB9780893.1"/>
    </source>
</evidence>
<dbReference type="Pfam" id="PF14367">
    <property type="entry name" value="DUF4411"/>
    <property type="match status" value="1"/>
</dbReference>
<dbReference type="Gene3D" id="3.40.50.1010">
    <property type="entry name" value="5'-nuclease"/>
    <property type="match status" value="1"/>
</dbReference>
<dbReference type="InterPro" id="IPR029060">
    <property type="entry name" value="PIN-like_dom_sf"/>
</dbReference>
<evidence type="ECO:0000313" key="2">
    <source>
        <dbReference type="Proteomes" id="UP001589587"/>
    </source>
</evidence>
<dbReference type="InterPro" id="IPR016541">
    <property type="entry name" value="UCP008505"/>
</dbReference>
<reference evidence="1 2" key="1">
    <citation type="submission" date="2024-09" db="EMBL/GenBank/DDBJ databases">
        <authorList>
            <person name="Sun Q."/>
            <person name="Mori K."/>
        </authorList>
    </citation>
    <scope>NUCLEOTIDE SEQUENCE [LARGE SCALE GENOMIC DNA]</scope>
    <source>
        <strain evidence="1 2">JCM 11411</strain>
    </source>
</reference>
<dbReference type="EMBL" id="JBHMAS010000031">
    <property type="protein sequence ID" value="MFB9780893.1"/>
    <property type="molecule type" value="Genomic_DNA"/>
</dbReference>
<comment type="caution">
    <text evidence="1">The sequence shown here is derived from an EMBL/GenBank/DDBJ whole genome shotgun (WGS) entry which is preliminary data.</text>
</comment>
<dbReference type="RefSeq" id="WP_378374880.1">
    <property type="nucleotide sequence ID" value="NZ_JBHMAS010000031.1"/>
</dbReference>
<dbReference type="Proteomes" id="UP001589587">
    <property type="component" value="Unassembled WGS sequence"/>
</dbReference>
<keyword evidence="2" id="KW-1185">Reference proteome</keyword>
<sequence>MFLVDANILIEAKNRYYGFDIAPGFWKWLENLHADGLACSIDAVRAELCAGSDELSDWARDNASFFLPLDAAAVAQFAPLTAWASAQSFLPAALAAFAGNAADYQLVAYAAAHGHTMVTHEQSNPARRNRVMIPDACTAVGVTSIGTFEMMRRTGAKLDLTS</sequence>
<dbReference type="SUPFAM" id="SSF88723">
    <property type="entry name" value="PIN domain-like"/>
    <property type="match status" value="1"/>
</dbReference>
<gene>
    <name evidence="1" type="ORF">ACFFQ6_14435</name>
</gene>